<feature type="region of interest" description="Disordered" evidence="6">
    <location>
        <begin position="83"/>
        <end position="109"/>
    </location>
</feature>
<dbReference type="EMBL" id="JBHTAG010000002">
    <property type="protein sequence ID" value="MFC7097057.1"/>
    <property type="molecule type" value="Genomic_DNA"/>
</dbReference>
<feature type="compositionally biased region" description="Polar residues" evidence="6">
    <location>
        <begin position="100"/>
        <end position="109"/>
    </location>
</feature>
<evidence type="ECO:0000313" key="8">
    <source>
        <dbReference type="Proteomes" id="UP001596388"/>
    </source>
</evidence>
<evidence type="ECO:0000256" key="2">
    <source>
        <dbReference type="ARBA" id="ARBA00022729"/>
    </source>
</evidence>
<dbReference type="RefSeq" id="WP_276238464.1">
    <property type="nucleotide sequence ID" value="NZ_CP119989.1"/>
</dbReference>
<dbReference type="GeneID" id="79269045"/>
<name>A0ABD5WXS8_9EURY</name>
<dbReference type="Gene3D" id="3.40.190.10">
    <property type="entry name" value="Periplasmic binding protein-like II"/>
    <property type="match status" value="1"/>
</dbReference>
<feature type="compositionally biased region" description="Basic and acidic residues" evidence="6">
    <location>
        <begin position="89"/>
        <end position="99"/>
    </location>
</feature>
<comment type="caution">
    <text evidence="7">The sequence shown here is derived from an EMBL/GenBank/DDBJ whole genome shotgun (WGS) entry which is preliminary data.</text>
</comment>
<evidence type="ECO:0000256" key="3">
    <source>
        <dbReference type="ARBA" id="ARBA00023136"/>
    </source>
</evidence>
<dbReference type="Proteomes" id="UP001596388">
    <property type="component" value="Unassembled WGS sequence"/>
</dbReference>
<keyword evidence="2" id="KW-0732">Signal</keyword>
<keyword evidence="4" id="KW-0564">Palmitate</keyword>
<gene>
    <name evidence="7" type="ORF">ACFQKD_07040</name>
</gene>
<dbReference type="PANTHER" id="PTHR43649">
    <property type="entry name" value="ARABINOSE-BINDING PROTEIN-RELATED"/>
    <property type="match status" value="1"/>
</dbReference>
<accession>A0ABD5WXS8</accession>
<dbReference type="SUPFAM" id="SSF53850">
    <property type="entry name" value="Periplasmic binding protein-like II"/>
    <property type="match status" value="1"/>
</dbReference>
<dbReference type="Pfam" id="PF13416">
    <property type="entry name" value="SBP_bac_8"/>
    <property type="match status" value="1"/>
</dbReference>
<reference evidence="7 8" key="1">
    <citation type="journal article" date="2019" name="Int. J. Syst. Evol. Microbiol.">
        <title>The Global Catalogue of Microorganisms (GCM) 10K type strain sequencing project: providing services to taxonomists for standard genome sequencing and annotation.</title>
        <authorList>
            <consortium name="The Broad Institute Genomics Platform"/>
            <consortium name="The Broad Institute Genome Sequencing Center for Infectious Disease"/>
            <person name="Wu L."/>
            <person name="Ma J."/>
        </authorList>
    </citation>
    <scope>NUCLEOTIDE SEQUENCE [LARGE SCALE GENOMIC DNA]</scope>
    <source>
        <strain evidence="7 8">DT55</strain>
    </source>
</reference>
<sequence>MAPNGKPDRRTVLKLAGTGALASLAGCAGGGDGNGGTDGDGGGGGGGGGGGDGGGGGGDEEFMAIAQNLGIDQNWEQRRIGAADNWPIEQRRDVPDRQNDTTWTNSGAFQSAVENDVWAPPEGWDDTAAGDVETLQILNHGAANMEFDPATLAAHEMFTEKTGIELDVIEIGVDQANTREQQFLSSEEPMPHAFNVDGILVPVFVEQGYLEVTDALYPEGGYDPYIPALQSLVEWDIGPVMQGTHTYGYPNIGEASMGHLRPDLVEEQGIDPERFQGEWSWDLLEELGEAFAGTDVNAFAYYAGTSTYLAYSFRELLFQQGGRMVQDDGTVVMNSPEAVRVIQKMKEWRDKGYVPSDVISYGEGDIVDLYASGQLAYTTAFSDFIPRLLQEYEAGSEYQVVVPPAANAGPAPTQAGLVAPNTTSINRFADTGHKLAAMLYGDLKLSYYTQWLEFTYEGNISYMEQVYTDSAENDFVTFGDTIGDAISNGVLELFPQMASVFQQMLSPVQRAIQGSISPQQAMDQVQDFVDSEINN</sequence>
<evidence type="ECO:0000313" key="7">
    <source>
        <dbReference type="EMBL" id="MFC7097057.1"/>
    </source>
</evidence>
<evidence type="ECO:0000256" key="1">
    <source>
        <dbReference type="ARBA" id="ARBA00022475"/>
    </source>
</evidence>
<evidence type="ECO:0000256" key="5">
    <source>
        <dbReference type="ARBA" id="ARBA00023288"/>
    </source>
</evidence>
<dbReference type="PROSITE" id="PS51257">
    <property type="entry name" value="PROKAR_LIPOPROTEIN"/>
    <property type="match status" value="1"/>
</dbReference>
<dbReference type="AlphaFoldDB" id="A0ABD5WXS8"/>
<feature type="region of interest" description="Disordered" evidence="6">
    <location>
        <begin position="25"/>
        <end position="60"/>
    </location>
</feature>
<evidence type="ECO:0000256" key="4">
    <source>
        <dbReference type="ARBA" id="ARBA00023139"/>
    </source>
</evidence>
<proteinExistence type="predicted"/>
<organism evidence="7 8">
    <name type="scientific">Halobaculum marinum</name>
    <dbReference type="NCBI Taxonomy" id="3031996"/>
    <lineage>
        <taxon>Archaea</taxon>
        <taxon>Methanobacteriati</taxon>
        <taxon>Methanobacteriota</taxon>
        <taxon>Stenosarchaea group</taxon>
        <taxon>Halobacteria</taxon>
        <taxon>Halobacteriales</taxon>
        <taxon>Haloferacaceae</taxon>
        <taxon>Halobaculum</taxon>
    </lineage>
</organism>
<dbReference type="InterPro" id="IPR050490">
    <property type="entry name" value="Bact_solute-bd_prot1"/>
</dbReference>
<keyword evidence="1" id="KW-1003">Cell membrane</keyword>
<protein>
    <submittedName>
        <fullName evidence="7">ABC transporter substrate-binding protein</fullName>
    </submittedName>
</protein>
<keyword evidence="5" id="KW-0449">Lipoprotein</keyword>
<dbReference type="PANTHER" id="PTHR43649:SF33">
    <property type="entry name" value="POLYGALACTURONAN_RHAMNOGALACTURONAN-BINDING PROTEIN YTCQ"/>
    <property type="match status" value="1"/>
</dbReference>
<keyword evidence="8" id="KW-1185">Reference proteome</keyword>
<feature type="compositionally biased region" description="Gly residues" evidence="6">
    <location>
        <begin position="27"/>
        <end position="57"/>
    </location>
</feature>
<keyword evidence="3" id="KW-0472">Membrane</keyword>
<dbReference type="InterPro" id="IPR006059">
    <property type="entry name" value="SBP"/>
</dbReference>
<evidence type="ECO:0000256" key="6">
    <source>
        <dbReference type="SAM" id="MobiDB-lite"/>
    </source>
</evidence>